<dbReference type="Proteomes" id="UP001558632">
    <property type="component" value="Unassembled WGS sequence"/>
</dbReference>
<reference evidence="1 2" key="1">
    <citation type="submission" date="2024-07" db="EMBL/GenBank/DDBJ databases">
        <title>Enhanced genomic and transcriptomic resources for Trichinella pseudospiralis and T. spiralis underpin the discovery of pronounced molecular differences between stages and species.</title>
        <authorList>
            <person name="Pasi K.K."/>
            <person name="La Rosa G."/>
            <person name="Gomez-Morales M.A."/>
            <person name="Tosini F."/>
            <person name="Sumanam S."/>
            <person name="Young N.D."/>
            <person name="Chang B.C."/>
            <person name="Robin G.B."/>
        </authorList>
    </citation>
    <scope>NUCLEOTIDE SEQUENCE [LARGE SCALE GENOMIC DNA]</scope>
    <source>
        <strain evidence="1">ISS534</strain>
    </source>
</reference>
<evidence type="ECO:0000313" key="2">
    <source>
        <dbReference type="Proteomes" id="UP001558632"/>
    </source>
</evidence>
<evidence type="ECO:0000313" key="1">
    <source>
        <dbReference type="EMBL" id="KAL1229410.1"/>
    </source>
</evidence>
<sequence length="141" mass="16163">MRSHRTLDCESIRSCTKPRCTEHHHALLHPERENTDKEPADYDHLPATTVDGKIQIAHARLHGPSGNNMIVGCLLDSDFYRSFVKKSVADALNLEGPIERIFVESFCGNYKKYNKAQRVKLWVSSLDGKGDKNSWYNHYAY</sequence>
<proteinExistence type="predicted"/>
<name>A0ABR3K5A9_TRISP</name>
<gene>
    <name evidence="1" type="ORF">TSPI_04560</name>
</gene>
<accession>A0ABR3K5A9</accession>
<keyword evidence="2" id="KW-1185">Reference proteome</keyword>
<organism evidence="1 2">
    <name type="scientific">Trichinella spiralis</name>
    <name type="common">Trichina worm</name>
    <dbReference type="NCBI Taxonomy" id="6334"/>
    <lineage>
        <taxon>Eukaryota</taxon>
        <taxon>Metazoa</taxon>
        <taxon>Ecdysozoa</taxon>
        <taxon>Nematoda</taxon>
        <taxon>Enoplea</taxon>
        <taxon>Dorylaimia</taxon>
        <taxon>Trichinellida</taxon>
        <taxon>Trichinellidae</taxon>
        <taxon>Trichinella</taxon>
    </lineage>
</organism>
<protein>
    <submittedName>
        <fullName evidence="1">Malate:quinone oxidoreductase</fullName>
    </submittedName>
</protein>
<dbReference type="EMBL" id="JBEUSY010000490">
    <property type="protein sequence ID" value="KAL1229410.1"/>
    <property type="molecule type" value="Genomic_DNA"/>
</dbReference>
<comment type="caution">
    <text evidence="1">The sequence shown here is derived from an EMBL/GenBank/DDBJ whole genome shotgun (WGS) entry which is preliminary data.</text>
</comment>